<proteinExistence type="predicted"/>
<protein>
    <submittedName>
        <fullName evidence="1">Uncharacterized protein</fullName>
    </submittedName>
</protein>
<sequence length="126" mass="13607">MLADAWKSMASITLRNCFRHAGFVLNGESAALDENSVVEQMSGSEQLIDDLRTAGIEIPSNVSFSEFAYADSELELCAGLTDDEIIRQVLAESESDDEDDDGLPTTAQPTQAELDASSRNSFVGLQ</sequence>
<name>A0ACB8CX47_DERSI</name>
<accession>A0ACB8CX47</accession>
<evidence type="ECO:0000313" key="2">
    <source>
        <dbReference type="Proteomes" id="UP000821865"/>
    </source>
</evidence>
<reference evidence="1" key="1">
    <citation type="submission" date="2020-05" db="EMBL/GenBank/DDBJ databases">
        <title>Large-scale comparative analyses of tick genomes elucidate their genetic diversity and vector capacities.</title>
        <authorList>
            <person name="Jia N."/>
            <person name="Wang J."/>
            <person name="Shi W."/>
            <person name="Du L."/>
            <person name="Sun Y."/>
            <person name="Zhan W."/>
            <person name="Jiang J."/>
            <person name="Wang Q."/>
            <person name="Zhang B."/>
            <person name="Ji P."/>
            <person name="Sakyi L.B."/>
            <person name="Cui X."/>
            <person name="Yuan T."/>
            <person name="Jiang B."/>
            <person name="Yang W."/>
            <person name="Lam T.T.-Y."/>
            <person name="Chang Q."/>
            <person name="Ding S."/>
            <person name="Wang X."/>
            <person name="Zhu J."/>
            <person name="Ruan X."/>
            <person name="Zhao L."/>
            <person name="Wei J."/>
            <person name="Que T."/>
            <person name="Du C."/>
            <person name="Cheng J."/>
            <person name="Dai P."/>
            <person name="Han X."/>
            <person name="Huang E."/>
            <person name="Gao Y."/>
            <person name="Liu J."/>
            <person name="Shao H."/>
            <person name="Ye R."/>
            <person name="Li L."/>
            <person name="Wei W."/>
            <person name="Wang X."/>
            <person name="Wang C."/>
            <person name="Yang T."/>
            <person name="Huo Q."/>
            <person name="Li W."/>
            <person name="Guo W."/>
            <person name="Chen H."/>
            <person name="Zhou L."/>
            <person name="Ni X."/>
            <person name="Tian J."/>
            <person name="Zhou Y."/>
            <person name="Sheng Y."/>
            <person name="Liu T."/>
            <person name="Pan Y."/>
            <person name="Xia L."/>
            <person name="Li J."/>
            <person name="Zhao F."/>
            <person name="Cao W."/>
        </authorList>
    </citation>
    <scope>NUCLEOTIDE SEQUENCE</scope>
    <source>
        <strain evidence="1">Dsil-2018</strain>
    </source>
</reference>
<keyword evidence="2" id="KW-1185">Reference proteome</keyword>
<gene>
    <name evidence="1" type="ORF">HPB49_013033</name>
</gene>
<evidence type="ECO:0000313" key="1">
    <source>
        <dbReference type="EMBL" id="KAH7953840.1"/>
    </source>
</evidence>
<dbReference type="EMBL" id="CM023473">
    <property type="protein sequence ID" value="KAH7953840.1"/>
    <property type="molecule type" value="Genomic_DNA"/>
</dbReference>
<comment type="caution">
    <text evidence="1">The sequence shown here is derived from an EMBL/GenBank/DDBJ whole genome shotgun (WGS) entry which is preliminary data.</text>
</comment>
<organism evidence="1 2">
    <name type="scientific">Dermacentor silvarum</name>
    <name type="common">Tick</name>
    <dbReference type="NCBI Taxonomy" id="543639"/>
    <lineage>
        <taxon>Eukaryota</taxon>
        <taxon>Metazoa</taxon>
        <taxon>Ecdysozoa</taxon>
        <taxon>Arthropoda</taxon>
        <taxon>Chelicerata</taxon>
        <taxon>Arachnida</taxon>
        <taxon>Acari</taxon>
        <taxon>Parasitiformes</taxon>
        <taxon>Ixodida</taxon>
        <taxon>Ixodoidea</taxon>
        <taxon>Ixodidae</taxon>
        <taxon>Rhipicephalinae</taxon>
        <taxon>Dermacentor</taxon>
    </lineage>
</organism>
<dbReference type="Proteomes" id="UP000821865">
    <property type="component" value="Chromosome 4"/>
</dbReference>